<sequence length="60" mass="6313">MTVVIGLDKFKPNGLGWVGFGKGWIFVGARRGKTQTELGMAFLICSRTSFALAGIGVPGP</sequence>
<evidence type="ECO:0008006" key="3">
    <source>
        <dbReference type="Google" id="ProtNLM"/>
    </source>
</evidence>
<evidence type="ECO:0000313" key="2">
    <source>
        <dbReference type="Proteomes" id="UP001549320"/>
    </source>
</evidence>
<evidence type="ECO:0000313" key="1">
    <source>
        <dbReference type="EMBL" id="MET4575137.1"/>
    </source>
</evidence>
<comment type="caution">
    <text evidence="1">The sequence shown here is derived from an EMBL/GenBank/DDBJ whole genome shotgun (WGS) entry which is preliminary data.</text>
</comment>
<proteinExistence type="predicted"/>
<reference evidence="1 2" key="1">
    <citation type="submission" date="2024-06" db="EMBL/GenBank/DDBJ databases">
        <title>Sorghum-associated microbial communities from plants grown in Nebraska, USA.</title>
        <authorList>
            <person name="Schachtman D."/>
        </authorList>
    </citation>
    <scope>NUCLEOTIDE SEQUENCE [LARGE SCALE GENOMIC DNA]</scope>
    <source>
        <strain evidence="1 2">2709</strain>
    </source>
</reference>
<dbReference type="Proteomes" id="UP001549320">
    <property type="component" value="Unassembled WGS sequence"/>
</dbReference>
<dbReference type="EMBL" id="JBEPSH010000001">
    <property type="protein sequence ID" value="MET4575137.1"/>
    <property type="molecule type" value="Genomic_DNA"/>
</dbReference>
<accession>A0ABV2Q2I2</accession>
<organism evidence="1 2">
    <name type="scientific">Ottowia thiooxydans</name>
    <dbReference type="NCBI Taxonomy" id="219182"/>
    <lineage>
        <taxon>Bacteria</taxon>
        <taxon>Pseudomonadati</taxon>
        <taxon>Pseudomonadota</taxon>
        <taxon>Betaproteobacteria</taxon>
        <taxon>Burkholderiales</taxon>
        <taxon>Comamonadaceae</taxon>
        <taxon>Ottowia</taxon>
    </lineage>
</organism>
<protein>
    <recommendedName>
        <fullName evidence="3">Transposase</fullName>
    </recommendedName>
</protein>
<keyword evidence="2" id="KW-1185">Reference proteome</keyword>
<name>A0ABV2Q2I2_9BURK</name>
<gene>
    <name evidence="1" type="ORF">ABIE13_000234</name>
</gene>